<dbReference type="EMBL" id="CP003316">
    <property type="protein sequence ID" value="AFA39966.1"/>
    <property type="molecule type" value="Genomic_DNA"/>
</dbReference>
<dbReference type="PANTHER" id="PTHR37559:SF1">
    <property type="entry name" value="PAREP6 PART 2, AUTHENTIC FRAMESHIFT"/>
    <property type="match status" value="1"/>
</dbReference>
<proteinExistence type="predicted"/>
<dbReference type="KEGG" id="pog:Pogu_1939"/>
<accession>H6QCJ8</accession>
<dbReference type="AlphaFoldDB" id="H6QCJ8"/>
<evidence type="ECO:0000313" key="1">
    <source>
        <dbReference type="EMBL" id="AFA39966.1"/>
    </source>
</evidence>
<gene>
    <name evidence="1" type="ordered locus">Pogu_1939</name>
</gene>
<dbReference type="STRING" id="698757.Pogu_1939"/>
<name>H6QCJ8_PYROT</name>
<keyword evidence="2" id="KW-1185">Reference proteome</keyword>
<evidence type="ECO:0000313" key="2">
    <source>
        <dbReference type="Proteomes" id="UP000009062"/>
    </source>
</evidence>
<dbReference type="eggNOG" id="arCOG03756">
    <property type="taxonomic scope" value="Archaea"/>
</dbReference>
<sequence>MSLLDWLLEREKELREERRRAADWEYINGLPPPIRGAVELFIETGDLRLAQRLSGLSLEEFIDVLRRARVWVH</sequence>
<reference evidence="1 2" key="1">
    <citation type="journal article" date="2012" name="Stand. Genomic Sci.">
        <title>Complete genome sequence of Pyrobaculum oguniense.</title>
        <authorList>
            <person name="Bernick D.L."/>
            <person name="Karplus K."/>
            <person name="Lui L.M."/>
            <person name="Coker J.K."/>
            <person name="Murphy J.N."/>
            <person name="Chan P.P."/>
            <person name="Cozen A.E."/>
            <person name="Lowe T.M."/>
        </authorList>
    </citation>
    <scope>NUCLEOTIDE SEQUENCE [LARGE SCALE GENOMIC DNA]</scope>
    <source>
        <strain evidence="1 2">TE7</strain>
    </source>
</reference>
<protein>
    <submittedName>
        <fullName evidence="1">PaREP6</fullName>
    </submittedName>
</protein>
<dbReference type="HOGENOM" id="CLU_185777_0_0_2"/>
<organism evidence="1 2">
    <name type="scientific">Pyrobaculum oguniense (strain DSM 13380 / JCM 10595 / TE7)</name>
    <dbReference type="NCBI Taxonomy" id="698757"/>
    <lineage>
        <taxon>Archaea</taxon>
        <taxon>Thermoproteota</taxon>
        <taxon>Thermoprotei</taxon>
        <taxon>Thermoproteales</taxon>
        <taxon>Thermoproteaceae</taxon>
        <taxon>Pyrobaculum</taxon>
    </lineage>
</organism>
<dbReference type="PANTHER" id="PTHR37559">
    <property type="entry name" value="PAREP6 PART 2, AUTHENTIC FRAMESHIFT"/>
    <property type="match status" value="1"/>
</dbReference>
<dbReference type="Proteomes" id="UP000009062">
    <property type="component" value="Chromosome"/>
</dbReference>